<dbReference type="EMBL" id="BAMD01000162">
    <property type="protein sequence ID" value="GAF05927.1"/>
    <property type="molecule type" value="Genomic_DNA"/>
</dbReference>
<accession>W7YBV1</accession>
<reference evidence="1 2" key="1">
    <citation type="journal article" date="2014" name="Genome Announc.">
        <title>Draft Genome Sequence of Cytophaga fermentans JCM 21142T, a Facultative Anaerobe Isolated from Marine Mud.</title>
        <authorList>
            <person name="Starns D."/>
            <person name="Oshima K."/>
            <person name="Suda W."/>
            <person name="Iino T."/>
            <person name="Yuki M."/>
            <person name="Inoue J."/>
            <person name="Kitamura K."/>
            <person name="Iida T."/>
            <person name="Darby A."/>
            <person name="Hattori M."/>
            <person name="Ohkuma M."/>
        </authorList>
    </citation>
    <scope>NUCLEOTIDE SEQUENCE [LARGE SCALE GENOMIC DNA]</scope>
    <source>
        <strain evidence="1 2">JCM 21142</strain>
    </source>
</reference>
<proteinExistence type="predicted"/>
<evidence type="ECO:0000313" key="2">
    <source>
        <dbReference type="Proteomes" id="UP000019402"/>
    </source>
</evidence>
<sequence length="345" mass="38935">MFTAAGIPEEGENINGPSVIRIPEWITPENRTAPEAKYYLYFAHHHGSYIRMAWAATLKGPWHLYQMGADVAIGKRGVLDLGNDVIKLENGITIPNNHLASPDVVVDNKNQQIILYFHSGSSTYVHDKRVKKQLSYVSTSKYGLNFRAHIQPVFLGSSYFRVFTYQHNIFALSNSGTPYKAPNTAKPWSAPEDFDFSVPLWQSHPNNPFRHDIVNDGITSGLRVRHTSVRVYGDELHVFYSRLGDTPERIQMSTIDLSVGNWLKWDASYPPTELFSAAPGWEGGQYTPTPSKTSTAPENVNQLRDPYFFEDSNGLLYLFYTGCGENAIGYVRLICHDPSLKNKQK</sequence>
<name>W7YBV1_9BACT</name>
<dbReference type="eggNOG" id="ENOG502Z8XS">
    <property type="taxonomic scope" value="Bacteria"/>
</dbReference>
<dbReference type="InterPro" id="IPR023296">
    <property type="entry name" value="Glyco_hydro_beta-prop_sf"/>
</dbReference>
<protein>
    <recommendedName>
        <fullName evidence="3">Beta-xylosidase</fullName>
    </recommendedName>
</protein>
<keyword evidence="2" id="KW-1185">Reference proteome</keyword>
<organism evidence="1 2">
    <name type="scientific">Saccharicrinis fermentans DSM 9555 = JCM 21142</name>
    <dbReference type="NCBI Taxonomy" id="869213"/>
    <lineage>
        <taxon>Bacteria</taxon>
        <taxon>Pseudomonadati</taxon>
        <taxon>Bacteroidota</taxon>
        <taxon>Bacteroidia</taxon>
        <taxon>Marinilabiliales</taxon>
        <taxon>Marinilabiliaceae</taxon>
        <taxon>Saccharicrinis</taxon>
    </lineage>
</organism>
<dbReference type="Gene3D" id="2.115.10.20">
    <property type="entry name" value="Glycosyl hydrolase domain, family 43"/>
    <property type="match status" value="1"/>
</dbReference>
<evidence type="ECO:0000313" key="1">
    <source>
        <dbReference type="EMBL" id="GAF05927.1"/>
    </source>
</evidence>
<dbReference type="Proteomes" id="UP000019402">
    <property type="component" value="Unassembled WGS sequence"/>
</dbReference>
<evidence type="ECO:0008006" key="3">
    <source>
        <dbReference type="Google" id="ProtNLM"/>
    </source>
</evidence>
<gene>
    <name evidence="1" type="ORF">JCM21142_124692</name>
</gene>
<dbReference type="AlphaFoldDB" id="W7YBV1"/>
<comment type="caution">
    <text evidence="1">The sequence shown here is derived from an EMBL/GenBank/DDBJ whole genome shotgun (WGS) entry which is preliminary data.</text>
</comment>